<evidence type="ECO:0000259" key="1">
    <source>
        <dbReference type="Pfam" id="PF00144"/>
    </source>
</evidence>
<dbReference type="PANTHER" id="PTHR46825:SF7">
    <property type="entry name" value="D-ALANYL-D-ALANINE CARBOXYPEPTIDASE"/>
    <property type="match status" value="1"/>
</dbReference>
<organism evidence="2 3">
    <name type="scientific">Luteipulveratus mongoliensis</name>
    <dbReference type="NCBI Taxonomy" id="571913"/>
    <lineage>
        <taxon>Bacteria</taxon>
        <taxon>Bacillati</taxon>
        <taxon>Actinomycetota</taxon>
        <taxon>Actinomycetes</taxon>
        <taxon>Micrococcales</taxon>
        <taxon>Dermacoccaceae</taxon>
        <taxon>Luteipulveratus</taxon>
    </lineage>
</organism>
<dbReference type="InterPro" id="IPR050491">
    <property type="entry name" value="AmpC-like"/>
</dbReference>
<name>A0A0K1JRB2_9MICO</name>
<sequence>MVALAVVATAPASATTAEDHPATQAKLDAYAKAGGPGTTVAAGNASGSWVLTKGTGVTGANKPIQPNEHFRAGSQTKTFTVAVVMQLVDEGKINLDSSIESYLPGLVQGNGYDGNKITVRQLLQHTSGIPTYPANTKPGPDGTYTNEQLVRAALAQTPWFAPGTDWKYSNTGLVLASMVIEKITGQTVGDAITSRLIQPLGLTGTRFPKPGDKTVGAPAVHGYNWLYVYWKDVSNSSEPSGYSGAGALISTLDDLMKFDQALADGKVVSAASLAQMRTTYDAKPTFYDGYGLGLMRLKLSCGGEAWGHAGDVTGYTTLTMATDDGRHASIVTNRYVSTAPATSRQHVIDAALCEAGQ</sequence>
<dbReference type="SUPFAM" id="SSF56601">
    <property type="entry name" value="beta-lactamase/transpeptidase-like"/>
    <property type="match status" value="1"/>
</dbReference>
<dbReference type="Pfam" id="PF00144">
    <property type="entry name" value="Beta-lactamase"/>
    <property type="match status" value="1"/>
</dbReference>
<evidence type="ECO:0000313" key="2">
    <source>
        <dbReference type="EMBL" id="AKU19251.1"/>
    </source>
</evidence>
<proteinExistence type="predicted"/>
<evidence type="ECO:0000313" key="3">
    <source>
        <dbReference type="Proteomes" id="UP000066480"/>
    </source>
</evidence>
<dbReference type="InterPro" id="IPR012338">
    <property type="entry name" value="Beta-lactam/transpept-like"/>
</dbReference>
<dbReference type="PATRIC" id="fig|571913.6.peg.4803"/>
<gene>
    <name evidence="2" type="ORF">VV02_23715</name>
</gene>
<feature type="domain" description="Beta-lactamase-related" evidence="1">
    <location>
        <begin position="40"/>
        <end position="349"/>
    </location>
</feature>
<dbReference type="EMBL" id="CP011112">
    <property type="protein sequence ID" value="AKU19251.1"/>
    <property type="molecule type" value="Genomic_DNA"/>
</dbReference>
<dbReference type="Gene3D" id="3.40.710.10">
    <property type="entry name" value="DD-peptidase/beta-lactamase superfamily"/>
    <property type="match status" value="1"/>
</dbReference>
<keyword evidence="3" id="KW-1185">Reference proteome</keyword>
<protein>
    <recommendedName>
        <fullName evidence="1">Beta-lactamase-related domain-containing protein</fullName>
    </recommendedName>
</protein>
<dbReference type="STRING" id="571913.VV02_23715"/>
<dbReference type="InterPro" id="IPR001466">
    <property type="entry name" value="Beta-lactam-related"/>
</dbReference>
<dbReference type="AlphaFoldDB" id="A0A0K1JRB2"/>
<accession>A0A0K1JRB2</accession>
<dbReference type="PANTHER" id="PTHR46825">
    <property type="entry name" value="D-ALANYL-D-ALANINE-CARBOXYPEPTIDASE/ENDOPEPTIDASE AMPH"/>
    <property type="match status" value="1"/>
</dbReference>
<dbReference type="Proteomes" id="UP000066480">
    <property type="component" value="Chromosome"/>
</dbReference>
<dbReference type="KEGG" id="lmoi:VV02_23715"/>
<reference evidence="2 3" key="1">
    <citation type="submission" date="2015-03" db="EMBL/GenBank/DDBJ databases">
        <title>Luteipulveratus halotolerans sp. nov., a novel actinobacterium (Dermacoccaceae) from Sarawak, Malaysia.</title>
        <authorList>
            <person name="Juboi H."/>
            <person name="Basik A."/>
            <person name="Shamsul S.S."/>
            <person name="Arnold P."/>
            <person name="Schmitt E.K."/>
            <person name="Sanglier J.-J."/>
            <person name="Yeo T."/>
        </authorList>
    </citation>
    <scope>NUCLEOTIDE SEQUENCE [LARGE SCALE GENOMIC DNA]</scope>
    <source>
        <strain evidence="2 3">MN07-A0370</strain>
    </source>
</reference>